<dbReference type="SUPFAM" id="SSF55486">
    <property type="entry name" value="Metalloproteases ('zincins'), catalytic domain"/>
    <property type="match status" value="1"/>
</dbReference>
<organism evidence="5 6">
    <name type="scientific">Diploscapter pachys</name>
    <dbReference type="NCBI Taxonomy" id="2018661"/>
    <lineage>
        <taxon>Eukaryota</taxon>
        <taxon>Metazoa</taxon>
        <taxon>Ecdysozoa</taxon>
        <taxon>Nematoda</taxon>
        <taxon>Chromadorea</taxon>
        <taxon>Rhabditida</taxon>
        <taxon>Rhabditina</taxon>
        <taxon>Rhabditomorpha</taxon>
        <taxon>Rhabditoidea</taxon>
        <taxon>Rhabditidae</taxon>
        <taxon>Diploscapter</taxon>
    </lineage>
</organism>
<dbReference type="Proteomes" id="UP000218231">
    <property type="component" value="Unassembled WGS sequence"/>
</dbReference>
<dbReference type="GO" id="GO:0016485">
    <property type="term" value="P:protein processing"/>
    <property type="evidence" value="ECO:0007669"/>
    <property type="project" value="TreeGrafter"/>
</dbReference>
<dbReference type="GO" id="GO:0004222">
    <property type="term" value="F:metalloendopeptidase activity"/>
    <property type="evidence" value="ECO:0007669"/>
    <property type="project" value="InterPro"/>
</dbReference>
<keyword evidence="3" id="KW-1133">Transmembrane helix</keyword>
<keyword evidence="3" id="KW-0812">Transmembrane</keyword>
<dbReference type="AlphaFoldDB" id="A0A2A2KID4"/>
<dbReference type="OrthoDB" id="5809267at2759"/>
<feature type="region of interest" description="Disordered" evidence="2">
    <location>
        <begin position="1"/>
        <end position="48"/>
    </location>
</feature>
<evidence type="ECO:0000256" key="3">
    <source>
        <dbReference type="SAM" id="Phobius"/>
    </source>
</evidence>
<dbReference type="InterPro" id="IPR042089">
    <property type="entry name" value="Peptidase_M13_dom_2"/>
</dbReference>
<evidence type="ECO:0000313" key="6">
    <source>
        <dbReference type="Proteomes" id="UP000218231"/>
    </source>
</evidence>
<dbReference type="PANTHER" id="PTHR11733:SF206">
    <property type="entry name" value="PEPTIDASE M13 N-TERMINAL DOMAIN-CONTAINING PROTEIN"/>
    <property type="match status" value="1"/>
</dbReference>
<reference evidence="5 6" key="1">
    <citation type="journal article" date="2017" name="Curr. Biol.">
        <title>Genome architecture and evolution of a unichromosomal asexual nematode.</title>
        <authorList>
            <person name="Fradin H."/>
            <person name="Zegar C."/>
            <person name="Gutwein M."/>
            <person name="Lucas J."/>
            <person name="Kovtun M."/>
            <person name="Corcoran D."/>
            <person name="Baugh L.R."/>
            <person name="Kiontke K."/>
            <person name="Gunsalus K."/>
            <person name="Fitch D.H."/>
            <person name="Piano F."/>
        </authorList>
    </citation>
    <scope>NUCLEOTIDE SEQUENCE [LARGE SCALE GENOMIC DNA]</scope>
    <source>
        <strain evidence="5">PF1309</strain>
    </source>
</reference>
<feature type="region of interest" description="Disordered" evidence="2">
    <location>
        <begin position="80"/>
        <end position="102"/>
    </location>
</feature>
<keyword evidence="6" id="KW-1185">Reference proteome</keyword>
<sequence>MYHSTRVPSPNSSSSAILQRRGPSPSFDVVVSTSPAPSSTSSGPRILSPSDVLLHTGISITPISPSSMPSPPLMLAPIAEQESDLSEGSAVGEPCTSGSERNREVTEATRVSERSIDLHLQTSDEEVQQRQVTGQSIANIREDVVTPESPEYSVPYAAEPSRHIIFPITPFYNSKNGCNKCTIWLALLFVVFLLLSIALFLVWAITSDGFRNLGVHIPNVCSSKQCIDTAFRFSTYMDPSIDPCTNFYRYSCNKFHTQAEDQRRNFIDQQKDATLRQVHALLSAPDDATSARSSKFAKLLFTSCMDAGQRASRGPAPLMALLRNLPCGPVLRECTSFNPDFYNWERHVGMLDWYSNGFNLIVYDTDVHPQDRSKMILQIRPPQLEPLIGETRRQLIALANPSETEYEPLLQASIRQNLLNEVVQQTFMRDPVEVHTQLDEVAQFIVDIDKATVLTARLTPNTTYMTIGEFTRALPEINFREALNAELTNIYKWTEDDMMAIQDFDYFAELSLIIARTPRRAVANYLMIVTGFHLQQYSNQPSIQFSWRDCVAQLSELQPVEKMYILSRQNISTEKINSFLQNVKKDFITTHRSYPLQYLGRINQMSFYIGYPRRLLSEEMVWRPFSKVNIDETNYFTSAITVLKQQRNYMLSQIGTYLDNDDTTSYNVLVPTIIYNPHVEGIVLPISFLQSPIAQPGETAPMYAIYSTLGITVFQMLSKIFWLQLDETPQKLCLDSIYRNFLNPSYRNIQIDTALANTIELSDAVKTTDYSYSKWQDQVAVHQEAVLPAFDQLTSLQSLFLGFGTLLCNTDGEVPGSSYEATINSAIGNSRLFSTAFQCSNSSLMFNRRTCV</sequence>
<name>A0A2A2KID4_9BILA</name>
<dbReference type="GO" id="GO:0005886">
    <property type="term" value="C:plasma membrane"/>
    <property type="evidence" value="ECO:0007669"/>
    <property type="project" value="TreeGrafter"/>
</dbReference>
<dbReference type="Pfam" id="PF05649">
    <property type="entry name" value="Peptidase_M13_N"/>
    <property type="match status" value="1"/>
</dbReference>
<feature type="transmembrane region" description="Helical" evidence="3">
    <location>
        <begin position="183"/>
        <end position="205"/>
    </location>
</feature>
<dbReference type="PROSITE" id="PS51885">
    <property type="entry name" value="NEPRILYSIN"/>
    <property type="match status" value="1"/>
</dbReference>
<dbReference type="PANTHER" id="PTHR11733">
    <property type="entry name" value="ZINC METALLOPROTEASE FAMILY M13 NEPRILYSIN-RELATED"/>
    <property type="match status" value="1"/>
</dbReference>
<feature type="domain" description="Peptidase M13 N-terminal" evidence="4">
    <location>
        <begin position="243"/>
        <end position="587"/>
    </location>
</feature>
<evidence type="ECO:0000256" key="2">
    <source>
        <dbReference type="SAM" id="MobiDB-lite"/>
    </source>
</evidence>
<dbReference type="EMBL" id="LIAE01008526">
    <property type="protein sequence ID" value="PAV73744.1"/>
    <property type="molecule type" value="Genomic_DNA"/>
</dbReference>
<dbReference type="InterPro" id="IPR008753">
    <property type="entry name" value="Peptidase_M13_N"/>
</dbReference>
<evidence type="ECO:0000313" key="5">
    <source>
        <dbReference type="EMBL" id="PAV73744.1"/>
    </source>
</evidence>
<evidence type="ECO:0000256" key="1">
    <source>
        <dbReference type="ARBA" id="ARBA00007357"/>
    </source>
</evidence>
<protein>
    <recommendedName>
        <fullName evidence="4">Peptidase M13 N-terminal domain-containing protein</fullName>
    </recommendedName>
</protein>
<gene>
    <name evidence="5" type="ORF">WR25_16284</name>
</gene>
<comment type="similarity">
    <text evidence="1">Belongs to the peptidase M13 family.</text>
</comment>
<dbReference type="STRING" id="2018661.A0A2A2KID4"/>
<evidence type="ECO:0000259" key="4">
    <source>
        <dbReference type="Pfam" id="PF05649"/>
    </source>
</evidence>
<comment type="caution">
    <text evidence="5">The sequence shown here is derived from an EMBL/GenBank/DDBJ whole genome shotgun (WGS) entry which is preliminary data.</text>
</comment>
<keyword evidence="3" id="KW-0472">Membrane</keyword>
<accession>A0A2A2KID4</accession>
<dbReference type="Gene3D" id="1.10.1380.10">
    <property type="entry name" value="Neutral endopeptidase , domain2"/>
    <property type="match status" value="1"/>
</dbReference>
<feature type="compositionally biased region" description="Low complexity" evidence="2">
    <location>
        <begin position="29"/>
        <end position="42"/>
    </location>
</feature>
<proteinExistence type="inferred from homology"/>
<dbReference type="InterPro" id="IPR000718">
    <property type="entry name" value="Peptidase_M13"/>
</dbReference>